<proteinExistence type="predicted"/>
<protein>
    <submittedName>
        <fullName evidence="1">Uncharacterized protein</fullName>
    </submittedName>
</protein>
<sequence>MPDDTTTPAHDRLGLVAQVAADLVCEYGYAEIHHVPGDQQAALRKAIRALVRKQSGHGSTTTIHNASVHVSCDAMYEQRRDEDVRAAAEIVSQVLLGDGEPQPAPKPEWRISWDIWASGQ</sequence>
<gene>
    <name evidence="1" type="ORF">Pme01_28580</name>
</gene>
<reference evidence="1" key="1">
    <citation type="submission" date="2021-01" db="EMBL/GenBank/DDBJ databases">
        <title>Whole genome shotgun sequence of Planosporangium mesophilum NBRC 109066.</title>
        <authorList>
            <person name="Komaki H."/>
            <person name="Tamura T."/>
        </authorList>
    </citation>
    <scope>NUCLEOTIDE SEQUENCE</scope>
    <source>
        <strain evidence="1">NBRC 109066</strain>
    </source>
</reference>
<accession>A0A8J3TD58</accession>
<dbReference type="RefSeq" id="WP_168116746.1">
    <property type="nucleotide sequence ID" value="NZ_BOON01000027.1"/>
</dbReference>
<comment type="caution">
    <text evidence="1">The sequence shown here is derived from an EMBL/GenBank/DDBJ whole genome shotgun (WGS) entry which is preliminary data.</text>
</comment>
<dbReference type="EMBL" id="BOON01000027">
    <property type="protein sequence ID" value="GII23261.1"/>
    <property type="molecule type" value="Genomic_DNA"/>
</dbReference>
<name>A0A8J3TD58_9ACTN</name>
<dbReference type="Proteomes" id="UP000599074">
    <property type="component" value="Unassembled WGS sequence"/>
</dbReference>
<organism evidence="1 2">
    <name type="scientific">Planosporangium mesophilum</name>
    <dbReference type="NCBI Taxonomy" id="689768"/>
    <lineage>
        <taxon>Bacteria</taxon>
        <taxon>Bacillati</taxon>
        <taxon>Actinomycetota</taxon>
        <taxon>Actinomycetes</taxon>
        <taxon>Micromonosporales</taxon>
        <taxon>Micromonosporaceae</taxon>
        <taxon>Planosporangium</taxon>
    </lineage>
</organism>
<evidence type="ECO:0000313" key="1">
    <source>
        <dbReference type="EMBL" id="GII23261.1"/>
    </source>
</evidence>
<dbReference type="AlphaFoldDB" id="A0A8J3TD58"/>
<keyword evidence="2" id="KW-1185">Reference proteome</keyword>
<evidence type="ECO:0000313" key="2">
    <source>
        <dbReference type="Proteomes" id="UP000599074"/>
    </source>
</evidence>